<evidence type="ECO:0000256" key="4">
    <source>
        <dbReference type="SAM" id="SignalP"/>
    </source>
</evidence>
<proteinExistence type="inferred from homology"/>
<keyword evidence="6" id="KW-1185">Reference proteome</keyword>
<dbReference type="GO" id="GO:0005213">
    <property type="term" value="F:structural constituent of egg chorion"/>
    <property type="evidence" value="ECO:0007669"/>
    <property type="project" value="InterPro"/>
</dbReference>
<dbReference type="EMBL" id="CAVLGL010000088">
    <property type="protein sequence ID" value="CAK1593190.1"/>
    <property type="molecule type" value="Genomic_DNA"/>
</dbReference>
<evidence type="ECO:0000313" key="6">
    <source>
        <dbReference type="Proteomes" id="UP001314205"/>
    </source>
</evidence>
<evidence type="ECO:0000256" key="2">
    <source>
        <dbReference type="ARBA" id="ARBA00022737"/>
    </source>
</evidence>
<evidence type="ECO:0000256" key="1">
    <source>
        <dbReference type="ARBA" id="ARBA00005906"/>
    </source>
</evidence>
<comment type="similarity">
    <text evidence="1 3">Belongs to the chorion protein family.</text>
</comment>
<feature type="chain" id="PRO_5043841633" evidence="4">
    <location>
        <begin position="21"/>
        <end position="178"/>
    </location>
</feature>
<reference evidence="5 6" key="1">
    <citation type="submission" date="2023-11" db="EMBL/GenBank/DDBJ databases">
        <authorList>
            <person name="Hedman E."/>
            <person name="Englund M."/>
            <person name="Stromberg M."/>
            <person name="Nyberg Akerstrom W."/>
            <person name="Nylinder S."/>
            <person name="Jareborg N."/>
            <person name="Kallberg Y."/>
            <person name="Kronander E."/>
        </authorList>
    </citation>
    <scope>NUCLEOTIDE SEQUENCE [LARGE SCALE GENOMIC DNA]</scope>
</reference>
<keyword evidence="2" id="KW-0677">Repeat</keyword>
<dbReference type="GO" id="GO:0042600">
    <property type="term" value="C:egg chorion"/>
    <property type="evidence" value="ECO:0007669"/>
    <property type="project" value="InterPro"/>
</dbReference>
<dbReference type="GO" id="GO:0007304">
    <property type="term" value="P:chorion-containing eggshell formation"/>
    <property type="evidence" value="ECO:0007669"/>
    <property type="project" value="InterPro"/>
</dbReference>
<dbReference type="Pfam" id="PF01723">
    <property type="entry name" value="Chorion_1"/>
    <property type="match status" value="1"/>
</dbReference>
<organism evidence="5 6">
    <name type="scientific">Parnassius mnemosyne</name>
    <name type="common">clouded apollo</name>
    <dbReference type="NCBI Taxonomy" id="213953"/>
    <lineage>
        <taxon>Eukaryota</taxon>
        <taxon>Metazoa</taxon>
        <taxon>Ecdysozoa</taxon>
        <taxon>Arthropoda</taxon>
        <taxon>Hexapoda</taxon>
        <taxon>Insecta</taxon>
        <taxon>Pterygota</taxon>
        <taxon>Neoptera</taxon>
        <taxon>Endopterygota</taxon>
        <taxon>Lepidoptera</taxon>
        <taxon>Glossata</taxon>
        <taxon>Ditrysia</taxon>
        <taxon>Papilionoidea</taxon>
        <taxon>Papilionidae</taxon>
        <taxon>Parnassiinae</taxon>
        <taxon>Parnassini</taxon>
        <taxon>Parnassius</taxon>
        <taxon>Driopa</taxon>
    </lineage>
</organism>
<dbReference type="AlphaFoldDB" id="A0AAV1LDV6"/>
<dbReference type="InterPro" id="IPR002635">
    <property type="entry name" value="Chorion"/>
</dbReference>
<name>A0AAV1LDV6_9NEOP</name>
<accession>A0AAV1LDV6</accession>
<evidence type="ECO:0000313" key="5">
    <source>
        <dbReference type="EMBL" id="CAK1593190.1"/>
    </source>
</evidence>
<protein>
    <submittedName>
        <fullName evidence="5">Uncharacterized protein</fullName>
    </submittedName>
</protein>
<dbReference type="Proteomes" id="UP001314205">
    <property type="component" value="Unassembled WGS sequence"/>
</dbReference>
<comment type="caution">
    <text evidence="5">The sequence shown here is derived from an EMBL/GenBank/DDBJ whole genome shotgun (WGS) entry which is preliminary data.</text>
</comment>
<sequence length="178" mass="18105">MYSKIILFFVSSLFLKTINGQCIGNSYKGITGNSIPTGKLFLGNPGLPLAGSPCGAIIAETPLTYGPVIVENFPVTSTSSIPPGTLSIFSDNLVIEGPILVNGQLPFLASVAVEAKLPAIGKGAVSYGCGNGEVGIISEEIAPPALQFGNGKGFGYPGEIGFGYGFAGLGPNYLGCIA</sequence>
<feature type="signal peptide" evidence="4">
    <location>
        <begin position="1"/>
        <end position="20"/>
    </location>
</feature>
<evidence type="ECO:0000256" key="3">
    <source>
        <dbReference type="RuleBase" id="RU004378"/>
    </source>
</evidence>
<gene>
    <name evidence="5" type="ORF">PARMNEM_LOCUS13014</name>
</gene>
<keyword evidence="4" id="KW-0732">Signal</keyword>